<reference evidence="1 2" key="1">
    <citation type="submission" date="2016-01" db="EMBL/GenBank/DDBJ databases">
        <title>Draft genome of the antarctic isolate Shewanella frigidimarina Ag06-30.</title>
        <authorList>
            <person name="Parmeciano Di Noto G."/>
            <person name="Vazquez S."/>
            <person name="Mac Cormack W."/>
            <person name="Iriarte A."/>
            <person name="Quiroga C."/>
        </authorList>
    </citation>
    <scope>NUCLEOTIDE SEQUENCE [LARGE SCALE GENOMIC DNA]</scope>
    <source>
        <strain evidence="1 2">Ag06-30</strain>
    </source>
</reference>
<dbReference type="RefSeq" id="WP_059747197.1">
    <property type="nucleotide sequence ID" value="NZ_LRDC01000047.1"/>
</dbReference>
<protein>
    <submittedName>
        <fullName evidence="1">Uncharacterized protein</fullName>
    </submittedName>
</protein>
<organism evidence="1">
    <name type="scientific">Shewanella frigidimarina</name>
    <dbReference type="NCBI Taxonomy" id="56812"/>
    <lineage>
        <taxon>Bacteria</taxon>
        <taxon>Pseudomonadati</taxon>
        <taxon>Pseudomonadota</taxon>
        <taxon>Gammaproteobacteria</taxon>
        <taxon>Alteromonadales</taxon>
        <taxon>Shewanellaceae</taxon>
        <taxon>Shewanella</taxon>
    </lineage>
</organism>
<proteinExistence type="predicted"/>
<gene>
    <name evidence="1" type="ORF">AWJ07_20685</name>
</gene>
<dbReference type="AlphaFoldDB" id="A0A106BXK4"/>
<evidence type="ECO:0000313" key="1">
    <source>
        <dbReference type="EMBL" id="KVX00451.1"/>
    </source>
</evidence>
<dbReference type="Proteomes" id="UP000055702">
    <property type="component" value="Unassembled WGS sequence"/>
</dbReference>
<sequence length="93" mass="10353">MENLIPAITNAINNLADEFTTHELIIQVAKSEQHAYIQALHDHLESEKPFQSLHSKIGKFLAQSNHLVNSAGSKRDVDIFGQSSDNAIWKKSA</sequence>
<dbReference type="EMBL" id="LRDC01000047">
    <property type="protein sequence ID" value="KVX00451.1"/>
    <property type="molecule type" value="Genomic_DNA"/>
</dbReference>
<evidence type="ECO:0000313" key="2">
    <source>
        <dbReference type="Proteomes" id="UP000055702"/>
    </source>
</evidence>
<accession>A0A106BXK4</accession>
<comment type="caution">
    <text evidence="1">The sequence shown here is derived from an EMBL/GenBank/DDBJ whole genome shotgun (WGS) entry which is preliminary data.</text>
</comment>
<name>A0A106BXK4_SHEFR</name>